<reference evidence="1 2" key="1">
    <citation type="submission" date="2018-05" db="EMBL/GenBank/DDBJ databases">
        <title>Leucothrix arctica sp. nov., isolated from Arctic seawater.</title>
        <authorList>
            <person name="Choi A."/>
            <person name="Baek K."/>
        </authorList>
    </citation>
    <scope>NUCLEOTIDE SEQUENCE [LARGE SCALE GENOMIC DNA]</scope>
    <source>
        <strain evidence="1 2">JCM 18388</strain>
    </source>
</reference>
<dbReference type="RefSeq" id="WP_146203466.1">
    <property type="nucleotide sequence ID" value="NZ_QGKM01000023.1"/>
</dbReference>
<dbReference type="AlphaFoldDB" id="A0A317CGN3"/>
<evidence type="ECO:0000313" key="2">
    <source>
        <dbReference type="Proteomes" id="UP000245539"/>
    </source>
</evidence>
<gene>
    <name evidence="1" type="ORF">DKW60_09940</name>
</gene>
<evidence type="ECO:0000313" key="1">
    <source>
        <dbReference type="EMBL" id="PWQ97688.1"/>
    </source>
</evidence>
<proteinExistence type="predicted"/>
<protein>
    <submittedName>
        <fullName evidence="1">Uncharacterized protein</fullName>
    </submittedName>
</protein>
<sequence length="70" mass="7946">MMQAKRMIKRVEALEPKQEDSQADFNLLTDATKKEIYEFTDEAGKLDLTKLSDEALDELEKIVKAGNNAD</sequence>
<keyword evidence="2" id="KW-1185">Reference proteome</keyword>
<dbReference type="EMBL" id="QGKM01000023">
    <property type="protein sequence ID" value="PWQ97688.1"/>
    <property type="molecule type" value="Genomic_DNA"/>
</dbReference>
<name>A0A317CGN3_9GAMM</name>
<comment type="caution">
    <text evidence="1">The sequence shown here is derived from an EMBL/GenBank/DDBJ whole genome shotgun (WGS) entry which is preliminary data.</text>
</comment>
<organism evidence="1 2">
    <name type="scientific">Leucothrix pacifica</name>
    <dbReference type="NCBI Taxonomy" id="1247513"/>
    <lineage>
        <taxon>Bacteria</taxon>
        <taxon>Pseudomonadati</taxon>
        <taxon>Pseudomonadota</taxon>
        <taxon>Gammaproteobacteria</taxon>
        <taxon>Thiotrichales</taxon>
        <taxon>Thiotrichaceae</taxon>
        <taxon>Leucothrix</taxon>
    </lineage>
</organism>
<accession>A0A317CGN3</accession>
<dbReference type="Proteomes" id="UP000245539">
    <property type="component" value="Unassembled WGS sequence"/>
</dbReference>